<dbReference type="EMBL" id="VZUL01000002">
    <property type="protein sequence ID" value="KAB1088737.1"/>
    <property type="molecule type" value="Genomic_DNA"/>
</dbReference>
<reference evidence="1 2" key="1">
    <citation type="submission" date="2019-09" db="EMBL/GenBank/DDBJ databases">
        <title>Genome sequencing of Ng87 strain.</title>
        <authorList>
            <person name="Karasev E.S."/>
            <person name="Andronov E."/>
        </authorList>
    </citation>
    <scope>NUCLEOTIDE SEQUENCE [LARGE SCALE GENOMIC DNA]</scope>
    <source>
        <strain evidence="1 2">Ng87</strain>
    </source>
</reference>
<protein>
    <submittedName>
        <fullName evidence="1">Uncharacterized protein</fullName>
    </submittedName>
</protein>
<sequence>MEIRHLRNGPCSLPDPPSVTLGTIDPTTALYEDIDLPGGDLSRRPDPTKTSLECRLACIWNLYVGARGKRISSPDLKHVQNPIRFWNC</sequence>
<comment type="caution">
    <text evidence="1">The sequence shown here is derived from an EMBL/GenBank/DDBJ whole genome shotgun (WGS) entry which is preliminary data.</text>
</comment>
<proteinExistence type="predicted"/>
<evidence type="ECO:0000313" key="2">
    <source>
        <dbReference type="Proteomes" id="UP000386575"/>
    </source>
</evidence>
<organism evidence="1 2">
    <name type="scientific">Neorhizobium galegae</name>
    <name type="common">Rhizobium galegae</name>
    <dbReference type="NCBI Taxonomy" id="399"/>
    <lineage>
        <taxon>Bacteria</taxon>
        <taxon>Pseudomonadati</taxon>
        <taxon>Pseudomonadota</taxon>
        <taxon>Alphaproteobacteria</taxon>
        <taxon>Hyphomicrobiales</taxon>
        <taxon>Rhizobiaceae</taxon>
        <taxon>Rhizobium/Agrobacterium group</taxon>
        <taxon>Neorhizobium</taxon>
    </lineage>
</organism>
<dbReference type="Proteomes" id="UP000386575">
    <property type="component" value="Unassembled WGS sequence"/>
</dbReference>
<name>A0A6A1U0Z2_NEOGA</name>
<accession>A0A6A1U0Z2</accession>
<evidence type="ECO:0000313" key="1">
    <source>
        <dbReference type="EMBL" id="KAB1088737.1"/>
    </source>
</evidence>
<dbReference type="AlphaFoldDB" id="A0A6A1U0Z2"/>
<gene>
    <name evidence="1" type="ORF">F4V91_21555</name>
</gene>